<evidence type="ECO:0000256" key="6">
    <source>
        <dbReference type="ARBA" id="ARBA00023136"/>
    </source>
</evidence>
<evidence type="ECO:0000256" key="5">
    <source>
        <dbReference type="ARBA" id="ARBA00022989"/>
    </source>
</evidence>
<dbReference type="CDD" id="cd06173">
    <property type="entry name" value="MFS_MefA_like"/>
    <property type="match status" value="1"/>
</dbReference>
<dbReference type="PANTHER" id="PTHR23513:SF9">
    <property type="entry name" value="ENTEROBACTIN EXPORTER ENTS"/>
    <property type="match status" value="1"/>
</dbReference>
<dbReference type="Proteomes" id="UP000185895">
    <property type="component" value="Unassembled WGS sequence"/>
</dbReference>
<keyword evidence="4 7" id="KW-0812">Transmembrane</keyword>
<dbReference type="PANTHER" id="PTHR23513">
    <property type="entry name" value="INTEGRAL MEMBRANE EFFLUX PROTEIN-RELATED"/>
    <property type="match status" value="1"/>
</dbReference>
<organism evidence="8 9">
    <name type="scientific">Acinetobacter qingfengensis</name>
    <dbReference type="NCBI Taxonomy" id="1262585"/>
    <lineage>
        <taxon>Bacteria</taxon>
        <taxon>Pseudomonadati</taxon>
        <taxon>Pseudomonadota</taxon>
        <taxon>Gammaproteobacteria</taxon>
        <taxon>Moraxellales</taxon>
        <taxon>Moraxellaceae</taxon>
        <taxon>Acinetobacter</taxon>
    </lineage>
</organism>
<name>A0A1E7QXN1_9GAMM</name>
<evidence type="ECO:0000313" key="8">
    <source>
        <dbReference type="EMBL" id="OEY91803.1"/>
    </source>
</evidence>
<feature type="transmembrane region" description="Helical" evidence="7">
    <location>
        <begin position="21"/>
        <end position="42"/>
    </location>
</feature>
<evidence type="ECO:0000313" key="9">
    <source>
        <dbReference type="Proteomes" id="UP000185895"/>
    </source>
</evidence>
<feature type="transmembrane region" description="Helical" evidence="7">
    <location>
        <begin position="296"/>
        <end position="317"/>
    </location>
</feature>
<feature type="transmembrane region" description="Helical" evidence="7">
    <location>
        <begin position="81"/>
        <end position="100"/>
    </location>
</feature>
<evidence type="ECO:0000256" key="1">
    <source>
        <dbReference type="ARBA" id="ARBA00004651"/>
    </source>
</evidence>
<feature type="transmembrane region" description="Helical" evidence="7">
    <location>
        <begin position="229"/>
        <end position="254"/>
    </location>
</feature>
<feature type="transmembrane region" description="Helical" evidence="7">
    <location>
        <begin position="152"/>
        <end position="177"/>
    </location>
</feature>
<feature type="transmembrane region" description="Helical" evidence="7">
    <location>
        <begin position="183"/>
        <end position="200"/>
    </location>
</feature>
<evidence type="ECO:0000256" key="2">
    <source>
        <dbReference type="ARBA" id="ARBA00022448"/>
    </source>
</evidence>
<evidence type="ECO:0000256" key="7">
    <source>
        <dbReference type="SAM" id="Phobius"/>
    </source>
</evidence>
<keyword evidence="6 7" id="KW-0472">Membrane</keyword>
<keyword evidence="9" id="KW-1185">Reference proteome</keyword>
<protein>
    <submittedName>
        <fullName evidence="8">Transporter</fullName>
    </submittedName>
</protein>
<feature type="transmembrane region" description="Helical" evidence="7">
    <location>
        <begin position="112"/>
        <end position="131"/>
    </location>
</feature>
<feature type="transmembrane region" description="Helical" evidence="7">
    <location>
        <begin position="48"/>
        <end position="69"/>
    </location>
</feature>
<dbReference type="InterPro" id="IPR010290">
    <property type="entry name" value="TM_effector"/>
</dbReference>
<sequence length="425" mass="46768">MSQHTDAFAALRYRDFSIVTVNQFCLTLAILIQEVIVSYSLYQITKDPLTLGLIGLAEAIPFITLSLWGGYFADKFNKQRIMQCCLFFSIPMPMILWGLFHWHGLHQISTDQLALGIYAVIFCLGTIRGFYNPSATSLKPFLIPKALYANGATWTTIGWQSGVILGPVSGGFMLAYLGRENSFFIVTCLLIISFILISKLSKRTFPTIQHDHLWQSLSEGFRFIFKTKIVLWAISLDLVSVLFGGVIALLPIFANDILKIGAEGLGFLRAAPSIGALLTMIVLTRFPPTQHAWRNMLLAVAGFGIFTIIFACSRQMWLSLFALAMTGACDSISVVIRQTILQIFPPENMRGRVAAVNGMFVSSSNELGAFESGLAAKYLGAVYASMLGGGVTLVVILVSWVKTSDLFKVNITDSPHDSSNDKKLS</sequence>
<gene>
    <name evidence="8" type="ORF">BJI46_06620</name>
</gene>
<proteinExistence type="predicted"/>
<reference evidence="8 9" key="1">
    <citation type="submission" date="2016-09" db="EMBL/GenBank/DDBJ databases">
        <authorList>
            <person name="Capua I."/>
            <person name="De Benedictis P."/>
            <person name="Joannis T."/>
            <person name="Lombin L.H."/>
            <person name="Cattoli G."/>
        </authorList>
    </citation>
    <scope>NUCLEOTIDE SEQUENCE [LARGE SCALE GENOMIC DNA]</scope>
    <source>
        <strain evidence="8 9">ANC 4671</strain>
    </source>
</reference>
<dbReference type="AlphaFoldDB" id="A0A1E7QXN1"/>
<comment type="caution">
    <text evidence="8">The sequence shown here is derived from an EMBL/GenBank/DDBJ whole genome shotgun (WGS) entry which is preliminary data.</text>
</comment>
<dbReference type="EMBL" id="MKKK01000073">
    <property type="protein sequence ID" value="OEY91803.1"/>
    <property type="molecule type" value="Genomic_DNA"/>
</dbReference>
<evidence type="ECO:0000256" key="4">
    <source>
        <dbReference type="ARBA" id="ARBA00022692"/>
    </source>
</evidence>
<accession>A0A1E7QXN1</accession>
<dbReference type="OrthoDB" id="7283966at2"/>
<dbReference type="GO" id="GO:0005886">
    <property type="term" value="C:plasma membrane"/>
    <property type="evidence" value="ECO:0007669"/>
    <property type="project" value="UniProtKB-SubCell"/>
</dbReference>
<dbReference type="Pfam" id="PF05977">
    <property type="entry name" value="MFS_3"/>
    <property type="match status" value="1"/>
</dbReference>
<keyword evidence="3" id="KW-1003">Cell membrane</keyword>
<keyword evidence="2" id="KW-0813">Transport</keyword>
<dbReference type="STRING" id="1262585.BJI46_06620"/>
<feature type="transmembrane region" description="Helical" evidence="7">
    <location>
        <begin position="266"/>
        <end position="284"/>
    </location>
</feature>
<evidence type="ECO:0000256" key="3">
    <source>
        <dbReference type="ARBA" id="ARBA00022475"/>
    </source>
</evidence>
<comment type="subcellular location">
    <subcellularLocation>
        <location evidence="1">Cell membrane</location>
        <topology evidence="1">Multi-pass membrane protein</topology>
    </subcellularLocation>
</comment>
<feature type="transmembrane region" description="Helical" evidence="7">
    <location>
        <begin position="381"/>
        <end position="401"/>
    </location>
</feature>
<dbReference type="Gene3D" id="1.20.1250.20">
    <property type="entry name" value="MFS general substrate transporter like domains"/>
    <property type="match status" value="1"/>
</dbReference>
<keyword evidence="5 7" id="KW-1133">Transmembrane helix</keyword>
<dbReference type="InterPro" id="IPR036259">
    <property type="entry name" value="MFS_trans_sf"/>
</dbReference>
<dbReference type="RefSeq" id="WP_070071015.1">
    <property type="nucleotide sequence ID" value="NZ_MKKK01000073.1"/>
</dbReference>
<dbReference type="SUPFAM" id="SSF103473">
    <property type="entry name" value="MFS general substrate transporter"/>
    <property type="match status" value="1"/>
</dbReference>